<dbReference type="GO" id="GO:1904047">
    <property type="term" value="F:S-adenosyl-L-methionine binding"/>
    <property type="evidence" value="ECO:0007669"/>
    <property type="project" value="TreeGrafter"/>
</dbReference>
<dbReference type="InterPro" id="IPR012327">
    <property type="entry name" value="MeTrfase_D12"/>
</dbReference>
<dbReference type="GO" id="GO:0006298">
    <property type="term" value="P:mismatch repair"/>
    <property type="evidence" value="ECO:0007669"/>
    <property type="project" value="TreeGrafter"/>
</dbReference>
<organism evidence="8 9">
    <name type="scientific">Mycoplasmopsis cynos</name>
    <dbReference type="NCBI Taxonomy" id="171284"/>
    <lineage>
        <taxon>Bacteria</taxon>
        <taxon>Bacillati</taxon>
        <taxon>Mycoplasmatota</taxon>
        <taxon>Mycoplasmoidales</taxon>
        <taxon>Metamycoplasmataceae</taxon>
        <taxon>Mycoplasmopsis</taxon>
    </lineage>
</organism>
<keyword evidence="8" id="KW-0614">Plasmid</keyword>
<evidence type="ECO:0000313" key="9">
    <source>
        <dbReference type="Proteomes" id="UP000289506"/>
    </source>
</evidence>
<dbReference type="Pfam" id="PF13443">
    <property type="entry name" value="HTH_26"/>
    <property type="match status" value="1"/>
</dbReference>
<evidence type="ECO:0000256" key="6">
    <source>
        <dbReference type="ARBA" id="ARBA00047942"/>
    </source>
</evidence>
<dbReference type="GO" id="GO:0009307">
    <property type="term" value="P:DNA restriction-modification system"/>
    <property type="evidence" value="ECO:0007669"/>
    <property type="project" value="InterPro"/>
</dbReference>
<name>A0A449AIL0_9BACT</name>
<evidence type="ECO:0000256" key="1">
    <source>
        <dbReference type="ARBA" id="ARBA00006594"/>
    </source>
</evidence>
<dbReference type="NCBIfam" id="TIGR00571">
    <property type="entry name" value="dam"/>
    <property type="match status" value="1"/>
</dbReference>
<dbReference type="InterPro" id="IPR029063">
    <property type="entry name" value="SAM-dependent_MTases_sf"/>
</dbReference>
<feature type="domain" description="HTH cro/C1-type" evidence="7">
    <location>
        <begin position="15"/>
        <end position="67"/>
    </location>
</feature>
<gene>
    <name evidence="8" type="primary">dam</name>
    <name evidence="8" type="ORF">NCTC10142_00612</name>
</gene>
<accession>A0A449AIL0</accession>
<reference evidence="8 9" key="1">
    <citation type="submission" date="2019-01" db="EMBL/GenBank/DDBJ databases">
        <authorList>
            <consortium name="Pathogen Informatics"/>
        </authorList>
    </citation>
    <scope>NUCLEOTIDE SEQUENCE [LARGE SCALE GENOMIC DNA]</scope>
    <source>
        <strain evidence="8 9">NCTC10142</strain>
        <plasmid evidence="9">13</plasmid>
    </source>
</reference>
<comment type="catalytic activity">
    <reaction evidence="6">
        <text>a 2'-deoxyadenosine in DNA + S-adenosyl-L-methionine = an N(6)-methyl-2'-deoxyadenosine in DNA + S-adenosyl-L-homocysteine + H(+)</text>
        <dbReference type="Rhea" id="RHEA:15197"/>
        <dbReference type="Rhea" id="RHEA-COMP:12418"/>
        <dbReference type="Rhea" id="RHEA-COMP:12419"/>
        <dbReference type="ChEBI" id="CHEBI:15378"/>
        <dbReference type="ChEBI" id="CHEBI:57856"/>
        <dbReference type="ChEBI" id="CHEBI:59789"/>
        <dbReference type="ChEBI" id="CHEBI:90615"/>
        <dbReference type="ChEBI" id="CHEBI:90616"/>
        <dbReference type="EC" id="2.1.1.72"/>
    </reaction>
</comment>
<evidence type="ECO:0000256" key="5">
    <source>
        <dbReference type="ARBA" id="ARBA00022691"/>
    </source>
</evidence>
<evidence type="ECO:0000256" key="2">
    <source>
        <dbReference type="ARBA" id="ARBA00011900"/>
    </source>
</evidence>
<evidence type="ECO:0000313" key="8">
    <source>
        <dbReference type="EMBL" id="VEU64848.1"/>
    </source>
</evidence>
<proteinExistence type="inferred from homology"/>
<dbReference type="PANTHER" id="PTHR30481">
    <property type="entry name" value="DNA ADENINE METHYLASE"/>
    <property type="match status" value="1"/>
</dbReference>
<dbReference type="GO" id="GO:0043565">
    <property type="term" value="F:sequence-specific DNA binding"/>
    <property type="evidence" value="ECO:0007669"/>
    <property type="project" value="TreeGrafter"/>
</dbReference>
<dbReference type="AlphaFoldDB" id="A0A449AIL0"/>
<evidence type="ECO:0000256" key="4">
    <source>
        <dbReference type="ARBA" id="ARBA00022679"/>
    </source>
</evidence>
<dbReference type="PRINTS" id="PR00505">
    <property type="entry name" value="D12N6MTFRASE"/>
</dbReference>
<protein>
    <recommendedName>
        <fullName evidence="2">site-specific DNA-methyltransferase (adenine-specific)</fullName>
        <ecNumber evidence="2">2.1.1.72</ecNumber>
    </recommendedName>
</protein>
<dbReference type="InterPro" id="IPR001387">
    <property type="entry name" value="Cro/C1-type_HTH"/>
</dbReference>
<dbReference type="GO" id="GO:0032259">
    <property type="term" value="P:methylation"/>
    <property type="evidence" value="ECO:0007669"/>
    <property type="project" value="UniProtKB-KW"/>
</dbReference>
<dbReference type="Gene3D" id="3.40.50.150">
    <property type="entry name" value="Vaccinia Virus protein VP39"/>
    <property type="match status" value="1"/>
</dbReference>
<dbReference type="Gene3D" id="1.10.1020.10">
    <property type="entry name" value="Adenine-specific Methyltransferase, Domain 2"/>
    <property type="match status" value="1"/>
</dbReference>
<comment type="similarity">
    <text evidence="1">Belongs to the N(4)/N(6)-methyltransferase family.</text>
</comment>
<evidence type="ECO:0000256" key="3">
    <source>
        <dbReference type="ARBA" id="ARBA00022603"/>
    </source>
</evidence>
<dbReference type="PANTHER" id="PTHR30481:SF3">
    <property type="entry name" value="DNA ADENINE METHYLASE"/>
    <property type="match status" value="1"/>
</dbReference>
<keyword evidence="3 8" id="KW-0489">Methyltransferase</keyword>
<keyword evidence="5" id="KW-0949">S-adenosyl-L-methionine</keyword>
<dbReference type="EMBL" id="LR214986">
    <property type="protein sequence ID" value="VEU64848.1"/>
    <property type="molecule type" value="Genomic_DNA"/>
</dbReference>
<evidence type="ECO:0000259" key="7">
    <source>
        <dbReference type="Pfam" id="PF13443"/>
    </source>
</evidence>
<sequence length="351" mass="40955">MTFGIYKFMGLISWKKINKENLKRASSKTSNIIARISKGNYINLESIEKICLALECKVEDLAEIYTDIWRNNNKMTNSNLTPFVKWAGGKKQLINEIEKRLPKQIKNYYEPFVGGGAILFYLKPQKAYINDINSVLINAYNIIKTNPSQIISLLSELDKIECTKETYYNIRDKFNNKILSREYDVEMASLFIFLNKRCFNGLYRVNSKGLFNVPFNNKLKCDSYNKENILNISEYLKNVNITNLDFEESLINAKKGDFIFFDSPYAPLNPTSFDSYTKDGFDKESHIRLSKVFKRLDKKGCLLMLTNHNTKLIRDLYSEYKIEVVDVKRNINSKASNRTGKEVIITNYEYW</sequence>
<keyword evidence="4 8" id="KW-0808">Transferase</keyword>
<dbReference type="REBASE" id="298565">
    <property type="entry name" value="M.Mcy10142I"/>
</dbReference>
<dbReference type="Pfam" id="PF02086">
    <property type="entry name" value="MethyltransfD12"/>
    <property type="match status" value="1"/>
</dbReference>
<dbReference type="GO" id="GO:0009007">
    <property type="term" value="F:site-specific DNA-methyltransferase (adenine-specific) activity"/>
    <property type="evidence" value="ECO:0007669"/>
    <property type="project" value="UniProtKB-EC"/>
</dbReference>
<dbReference type="EC" id="2.1.1.72" evidence="2"/>
<dbReference type="SUPFAM" id="SSF53335">
    <property type="entry name" value="S-adenosyl-L-methionine-dependent methyltransferases"/>
    <property type="match status" value="1"/>
</dbReference>
<dbReference type="InterPro" id="IPR023095">
    <property type="entry name" value="Ade_MeTrfase_dom_2"/>
</dbReference>
<geneLocation type="plasmid" evidence="8 9">
    <name>13</name>
</geneLocation>
<dbReference type="Proteomes" id="UP000289506">
    <property type="component" value="Plasmid 13"/>
</dbReference>